<dbReference type="InterPro" id="IPR023828">
    <property type="entry name" value="Peptidase_S8_Ser-AS"/>
</dbReference>
<proteinExistence type="inferred from homology"/>
<feature type="active site" description="Charge relay system" evidence="5 6">
    <location>
        <position position="208"/>
    </location>
</feature>
<dbReference type="InterPro" id="IPR000209">
    <property type="entry name" value="Peptidase_S8/S53_dom"/>
</dbReference>
<dbReference type="KEGG" id="led:BBK82_28110"/>
<sequence length="1245" mass="130569">MIRQVLALAVATATLVAPPASAAPPPLPPQVQTSEASHRITLITGDVVDYTERGDGRKVAQIHAAPRDGEQPVFHTMTTATGLHVYPSDALTAVTSGTVERTLFNVTELVRTGQADDRATTVPVLMTGGMSAAAHTRIASLDAAGVRVEKAKAREFWQSLDMGVRSGVRIKYDRPVRVTLDQTTRQVGAPEAWKAGLDGTGVTVAVVDTGVDPDHPDLAGKITATENFSGEPDVTDRHGHGTHVASIVAGTGQTSAGRYKGVAPGAKLVIAKVFNGAGEADTSQVLAGIEWAARSGADVVNLSLGGDVTDGTDEMSALVDRLSAETGVLFVVAAGNNGPAGRSVASPGAAAAALTVGAVDRQNRLAPFSSTGPRIGDAHVKPEINAPGVGVVAARAAGTSMGAPVDDRHTAASGTSMATPHVAGAAALLVQQHPDWDAQTVKNALVTTAADVGMPWYQQGAGRLDVARAVTQRATATASASFGRHERGAGSVLTREVSYTNDSGTALTLDLALSAKGWDGTSTTGFALTPSRLTLAPHAKGTATLTLDPEVGPAGVYGGVITATGPGTTLRTPVSVYEAPQTFPVSVRVRDTAGRPPAPALGQLVDDTNGGDDANDPFDETLSYTFDVVNGEGVATVPRGRYSAVTWATENTAGTRRWSALTAPELTVTGAADVSLDAQQTVPVEVVPPGPAEQRDRTVTLRRVVPAEGDRPPLITELAAALGPAPWEIRATPAAAAKKGAISLQDNVTLQTATVTLTAGGRRVTTDGDIGTLTAEWAGERDLAIGADVALVKIKPDTPATMVRAANTAATAAAQSGKKTIVSYVDLPGALALTGLSSAALPSLSVSNTDGELLAKQTALKLSIKPIPESVFNLSYLDANGIPADHRRVVDPTTLIQRKTAYHADKPGLTVQKTWYPFPADLWQTQVLRGTTFTPPAAWTEHIGPGDERIVWKRHVTLSGTDAKGQRAAMTLFQENVFRTGAAPTAERWFAGPMHSTAVELQSDHPARYPAAGGAWRQLCSNCRAGDTFVPALQWTDGTPGHYTNPYQNSKFFTTTKARLFRGSTEIPAAQEPLAYYPTFPMAPEKAAYRLETVETHAPGAVTGAVNPVLFTSAPRTETTWTFQSQRSQNPPPRGYSCHAGQTTCQFQPLIRLRHDLPLDLTNSAPAGNPFVYHVSATNSEPVTVVKVQWSADGVTWRPAEVHPSGTRWQVTIDRPQGEVWLRTEARDGAGNTVTQTIQKAFRTR</sequence>
<feature type="signal peptide" evidence="9">
    <location>
        <begin position="1"/>
        <end position="22"/>
    </location>
</feature>
<dbReference type="GO" id="GO:0006508">
    <property type="term" value="P:proteolysis"/>
    <property type="evidence" value="ECO:0007669"/>
    <property type="project" value="UniProtKB-KW"/>
</dbReference>
<feature type="region of interest" description="Disordered" evidence="8">
    <location>
        <begin position="591"/>
        <end position="610"/>
    </location>
</feature>
<dbReference type="AlphaFoldDB" id="A0A1B2HNM6"/>
<evidence type="ECO:0000256" key="8">
    <source>
        <dbReference type="SAM" id="MobiDB-lite"/>
    </source>
</evidence>
<organism evidence="11 12">
    <name type="scientific">Lentzea guizhouensis</name>
    <dbReference type="NCBI Taxonomy" id="1586287"/>
    <lineage>
        <taxon>Bacteria</taxon>
        <taxon>Bacillati</taxon>
        <taxon>Actinomycetota</taxon>
        <taxon>Actinomycetes</taxon>
        <taxon>Pseudonocardiales</taxon>
        <taxon>Pseudonocardiaceae</taxon>
        <taxon>Lentzea</taxon>
    </lineage>
</organism>
<dbReference type="STRING" id="1586287.BBK82_28110"/>
<dbReference type="PROSITE" id="PS00137">
    <property type="entry name" value="SUBTILASE_HIS"/>
    <property type="match status" value="1"/>
</dbReference>
<keyword evidence="2 6" id="KW-0645">Protease</keyword>
<dbReference type="PANTHER" id="PTHR43399">
    <property type="entry name" value="SUBTILISIN-RELATED"/>
    <property type="match status" value="1"/>
</dbReference>
<feature type="chain" id="PRO_5008538449" description="Peptidase S8/S53 domain-containing protein" evidence="9">
    <location>
        <begin position="23"/>
        <end position="1245"/>
    </location>
</feature>
<dbReference type="EMBL" id="CP016793">
    <property type="protein sequence ID" value="ANZ39342.1"/>
    <property type="molecule type" value="Genomic_DNA"/>
</dbReference>
<evidence type="ECO:0000256" key="6">
    <source>
        <dbReference type="PROSITE-ProRule" id="PRU01240"/>
    </source>
</evidence>
<feature type="active site" description="Charge relay system" evidence="5 6">
    <location>
        <position position="240"/>
    </location>
</feature>
<keyword evidence="4 6" id="KW-0720">Serine protease</keyword>
<dbReference type="GO" id="GO:0004252">
    <property type="term" value="F:serine-type endopeptidase activity"/>
    <property type="evidence" value="ECO:0007669"/>
    <property type="project" value="UniProtKB-UniRule"/>
</dbReference>
<dbReference type="InterPro" id="IPR022398">
    <property type="entry name" value="Peptidase_S8_His-AS"/>
</dbReference>
<evidence type="ECO:0000256" key="7">
    <source>
        <dbReference type="RuleBase" id="RU003355"/>
    </source>
</evidence>
<dbReference type="PANTHER" id="PTHR43399:SF4">
    <property type="entry name" value="CELL WALL-ASSOCIATED PROTEASE"/>
    <property type="match status" value="1"/>
</dbReference>
<dbReference type="Pfam" id="PF00082">
    <property type="entry name" value="Peptidase_S8"/>
    <property type="match status" value="1"/>
</dbReference>
<dbReference type="InterPro" id="IPR051048">
    <property type="entry name" value="Peptidase_S8/S53_subtilisin"/>
</dbReference>
<feature type="domain" description="Peptidase S8/S53" evidence="10">
    <location>
        <begin position="199"/>
        <end position="462"/>
    </location>
</feature>
<name>A0A1B2HNM6_9PSEU</name>
<dbReference type="InterPro" id="IPR023827">
    <property type="entry name" value="Peptidase_S8_Asp-AS"/>
</dbReference>
<evidence type="ECO:0000313" key="11">
    <source>
        <dbReference type="EMBL" id="ANZ39342.1"/>
    </source>
</evidence>
<keyword evidence="9" id="KW-0732">Signal</keyword>
<dbReference type="PRINTS" id="PR00723">
    <property type="entry name" value="SUBTILISIN"/>
</dbReference>
<dbReference type="RefSeq" id="WP_065917683.1">
    <property type="nucleotide sequence ID" value="NZ_CP016793.1"/>
</dbReference>
<evidence type="ECO:0000259" key="10">
    <source>
        <dbReference type="Pfam" id="PF00082"/>
    </source>
</evidence>
<accession>A0A1B2HNM6</accession>
<dbReference type="Proteomes" id="UP000093053">
    <property type="component" value="Chromosome"/>
</dbReference>
<evidence type="ECO:0000256" key="1">
    <source>
        <dbReference type="ARBA" id="ARBA00011073"/>
    </source>
</evidence>
<comment type="similarity">
    <text evidence="1 6 7">Belongs to the peptidase S8 family.</text>
</comment>
<evidence type="ECO:0000256" key="2">
    <source>
        <dbReference type="ARBA" id="ARBA00022670"/>
    </source>
</evidence>
<feature type="active site" description="Charge relay system" evidence="5 6">
    <location>
        <position position="416"/>
    </location>
</feature>
<gene>
    <name evidence="11" type="ORF">BBK82_28110</name>
</gene>
<dbReference type="SUPFAM" id="SSF52743">
    <property type="entry name" value="Subtilisin-like"/>
    <property type="match status" value="1"/>
</dbReference>
<keyword evidence="12" id="KW-1185">Reference proteome</keyword>
<dbReference type="Gene3D" id="3.40.50.200">
    <property type="entry name" value="Peptidase S8/S53 domain"/>
    <property type="match status" value="1"/>
</dbReference>
<evidence type="ECO:0000256" key="9">
    <source>
        <dbReference type="SAM" id="SignalP"/>
    </source>
</evidence>
<protein>
    <recommendedName>
        <fullName evidence="10">Peptidase S8/S53 domain-containing protein</fullName>
    </recommendedName>
</protein>
<dbReference type="PROSITE" id="PS51892">
    <property type="entry name" value="SUBTILASE"/>
    <property type="match status" value="1"/>
</dbReference>
<evidence type="ECO:0000313" key="12">
    <source>
        <dbReference type="Proteomes" id="UP000093053"/>
    </source>
</evidence>
<evidence type="ECO:0000256" key="3">
    <source>
        <dbReference type="ARBA" id="ARBA00022801"/>
    </source>
</evidence>
<evidence type="ECO:0000256" key="5">
    <source>
        <dbReference type="PIRSR" id="PIRSR615500-1"/>
    </source>
</evidence>
<dbReference type="InterPro" id="IPR015500">
    <property type="entry name" value="Peptidase_S8_subtilisin-rel"/>
</dbReference>
<dbReference type="PROSITE" id="PS00136">
    <property type="entry name" value="SUBTILASE_ASP"/>
    <property type="match status" value="1"/>
</dbReference>
<dbReference type="CDD" id="cd07487">
    <property type="entry name" value="Peptidases_S8_1"/>
    <property type="match status" value="1"/>
</dbReference>
<dbReference type="PROSITE" id="PS00138">
    <property type="entry name" value="SUBTILASE_SER"/>
    <property type="match status" value="1"/>
</dbReference>
<keyword evidence="3 6" id="KW-0378">Hydrolase</keyword>
<dbReference type="InterPro" id="IPR036852">
    <property type="entry name" value="Peptidase_S8/S53_dom_sf"/>
</dbReference>
<evidence type="ECO:0000256" key="4">
    <source>
        <dbReference type="ARBA" id="ARBA00022825"/>
    </source>
</evidence>
<reference evidence="11 12" key="1">
    <citation type="submission" date="2016-07" db="EMBL/GenBank/DDBJ databases">
        <title>Complete genome sequence of the Lentzea guizhouensis DHS C013.</title>
        <authorList>
            <person name="Cao C."/>
        </authorList>
    </citation>
    <scope>NUCLEOTIDE SEQUENCE [LARGE SCALE GENOMIC DNA]</scope>
    <source>
        <strain evidence="11 12">DHS C013</strain>
    </source>
</reference>